<dbReference type="Pfam" id="PF14469">
    <property type="entry name" value="AKAP28"/>
    <property type="match status" value="1"/>
</dbReference>
<proteinExistence type="predicted"/>
<gene>
    <name evidence="2" type="primary">AKAP14</name>
</gene>
<dbReference type="Ensembl" id="ENSCMUT00000031018.1">
    <property type="protein sequence ID" value="ENSCMUP00000033740.1"/>
    <property type="gene ID" value="ENSCMUG00000018156.1"/>
</dbReference>
<dbReference type="InterPro" id="IPR025663">
    <property type="entry name" value="AKAP_28"/>
</dbReference>
<name>A0A8U7P4M4_CORMO</name>
<dbReference type="PANTHER" id="PTHR35075">
    <property type="entry name" value="A-KINASE ANCHOR PROTEIN 14"/>
    <property type="match status" value="1"/>
</dbReference>
<dbReference type="AlphaFoldDB" id="A0A8U7P4M4"/>
<feature type="compositionally biased region" description="Low complexity" evidence="1">
    <location>
        <begin position="119"/>
        <end position="129"/>
    </location>
</feature>
<feature type="region of interest" description="Disordered" evidence="1">
    <location>
        <begin position="38"/>
        <end position="171"/>
    </location>
</feature>
<evidence type="ECO:0000256" key="1">
    <source>
        <dbReference type="SAM" id="MobiDB-lite"/>
    </source>
</evidence>
<feature type="compositionally biased region" description="Low complexity" evidence="1">
    <location>
        <begin position="65"/>
        <end position="106"/>
    </location>
</feature>
<reference evidence="2" key="3">
    <citation type="submission" date="2025-09" db="UniProtKB">
        <authorList>
            <consortium name="Ensembl"/>
        </authorList>
    </citation>
    <scope>IDENTIFICATION</scope>
</reference>
<feature type="compositionally biased region" description="Basic and acidic residues" evidence="1">
    <location>
        <begin position="133"/>
        <end position="171"/>
    </location>
</feature>
<dbReference type="GO" id="GO:0005952">
    <property type="term" value="C:cAMP-dependent protein kinase complex"/>
    <property type="evidence" value="ECO:0007669"/>
    <property type="project" value="TreeGrafter"/>
</dbReference>
<organism evidence="2 3">
    <name type="scientific">Corvus moneduloides</name>
    <name type="common">New Caledonian crow</name>
    <dbReference type="NCBI Taxonomy" id="1196302"/>
    <lineage>
        <taxon>Eukaryota</taxon>
        <taxon>Metazoa</taxon>
        <taxon>Chordata</taxon>
        <taxon>Craniata</taxon>
        <taxon>Vertebrata</taxon>
        <taxon>Euteleostomi</taxon>
        <taxon>Archelosauria</taxon>
        <taxon>Archosauria</taxon>
        <taxon>Dinosauria</taxon>
        <taxon>Saurischia</taxon>
        <taxon>Theropoda</taxon>
        <taxon>Coelurosauria</taxon>
        <taxon>Aves</taxon>
        <taxon>Neognathae</taxon>
        <taxon>Neoaves</taxon>
        <taxon>Telluraves</taxon>
        <taxon>Australaves</taxon>
        <taxon>Passeriformes</taxon>
        <taxon>Corvoidea</taxon>
        <taxon>Corvidae</taxon>
        <taxon>Corvus</taxon>
    </lineage>
</organism>
<sequence length="311" mass="34021">MTSRESAWIPQLFSCSYRLSFPGGCGAGEAFSGAAGLAGQGRAGNAAGLPGAARPRHGDGTLLVPAGPRTAAGAAPGPGTAPRGRTSRPGPEIPPGTGVPRAAPAAPRDPRPGRGSGGAAAAAQGAPSGVSRAEVKPMDKEEEKAASEEKDHIPPENERSGTDKCLPEAKEKEKETKHFIRNILWTTAKNFTVERGWQQIEELISTWDIHESWLHHSEFLKEEELKDSKRYHYRACWGIPTHRKPIPQATASVYFVIVISKFRPDTTPVEVFYRLESSRLIRRPEQCQFREKWLKDIIENKIACTERLAFR</sequence>
<dbReference type="GO" id="GO:0034237">
    <property type="term" value="F:protein kinase A regulatory subunit binding"/>
    <property type="evidence" value="ECO:0007669"/>
    <property type="project" value="TreeGrafter"/>
</dbReference>
<evidence type="ECO:0000313" key="3">
    <source>
        <dbReference type="Proteomes" id="UP000694553"/>
    </source>
</evidence>
<keyword evidence="3" id="KW-1185">Reference proteome</keyword>
<accession>A0A8U7P4M4</accession>
<reference evidence="3" key="1">
    <citation type="submission" date="2019-10" db="EMBL/GenBank/DDBJ databases">
        <title>Corvus moneduloides (New Caledonian crow) genome, bCorMon1, primary haplotype.</title>
        <authorList>
            <person name="Rutz C."/>
            <person name="Fungtammasan C."/>
            <person name="Mountcastle J."/>
            <person name="Formenti G."/>
            <person name="Chow W."/>
            <person name="Howe K."/>
            <person name="Steele M.P."/>
            <person name="Fernandes J."/>
            <person name="Gilbert M.T.P."/>
            <person name="Fedrigo O."/>
            <person name="Jarvis E.D."/>
            <person name="Gemmell N."/>
        </authorList>
    </citation>
    <scope>NUCLEOTIDE SEQUENCE [LARGE SCALE GENOMIC DNA]</scope>
</reference>
<protein>
    <submittedName>
        <fullName evidence="2">A-kinase anchoring protein 14</fullName>
    </submittedName>
</protein>
<evidence type="ECO:0000313" key="2">
    <source>
        <dbReference type="Ensembl" id="ENSCMUP00000033740.1"/>
    </source>
</evidence>
<reference evidence="2" key="2">
    <citation type="submission" date="2025-08" db="UniProtKB">
        <authorList>
            <consortium name="Ensembl"/>
        </authorList>
    </citation>
    <scope>IDENTIFICATION</scope>
</reference>
<dbReference type="InterPro" id="IPR053084">
    <property type="entry name" value="AKAP"/>
</dbReference>
<dbReference type="Proteomes" id="UP000694553">
    <property type="component" value="Unassembled WGS sequence"/>
</dbReference>
<dbReference type="PANTHER" id="PTHR35075:SF1">
    <property type="entry name" value="A-KINASE ANCHOR PROTEIN 14"/>
    <property type="match status" value="1"/>
</dbReference>